<keyword evidence="3 8" id="KW-0375">Hydrogen ion transport</keyword>
<evidence type="ECO:0000313" key="10">
    <source>
        <dbReference type="Proteomes" id="UP000625316"/>
    </source>
</evidence>
<name>A0A928Z4M4_9CYAN</name>
<dbReference type="PANTHER" id="PTHR11910">
    <property type="entry name" value="ATP SYNTHASE DELTA CHAIN"/>
    <property type="match status" value="1"/>
</dbReference>
<keyword evidence="2 8" id="KW-0813">Transport</keyword>
<comment type="similarity">
    <text evidence="8">Belongs to the ATPase delta chain family.</text>
</comment>
<dbReference type="RefSeq" id="WP_264327592.1">
    <property type="nucleotide sequence ID" value="NZ_JADEXQ010000124.1"/>
</dbReference>
<keyword evidence="4 8" id="KW-0406">Ion transport</keyword>
<comment type="caution">
    <text evidence="9">The sequence shown here is derived from an EMBL/GenBank/DDBJ whole genome shotgun (WGS) entry which is preliminary data.</text>
</comment>
<keyword evidence="6 8" id="KW-0139">CF(1)</keyword>
<dbReference type="InterPro" id="IPR026015">
    <property type="entry name" value="ATP_synth_OSCP/delta_N_sf"/>
</dbReference>
<dbReference type="GO" id="GO:0031676">
    <property type="term" value="C:plasma membrane-derived thylakoid membrane"/>
    <property type="evidence" value="ECO:0007669"/>
    <property type="project" value="UniProtKB-SubCell"/>
</dbReference>
<evidence type="ECO:0000313" key="9">
    <source>
        <dbReference type="EMBL" id="MBE9032776.1"/>
    </source>
</evidence>
<evidence type="ECO:0000256" key="5">
    <source>
        <dbReference type="ARBA" id="ARBA00023136"/>
    </source>
</evidence>
<dbReference type="Proteomes" id="UP000625316">
    <property type="component" value="Unassembled WGS sequence"/>
</dbReference>
<keyword evidence="10" id="KW-1185">Reference proteome</keyword>
<dbReference type="GO" id="GO:0045259">
    <property type="term" value="C:proton-transporting ATP synthase complex"/>
    <property type="evidence" value="ECO:0007669"/>
    <property type="project" value="UniProtKB-KW"/>
</dbReference>
<keyword evidence="8" id="KW-0793">Thylakoid</keyword>
<comment type="subcellular location">
    <subcellularLocation>
        <location evidence="8">Cellular thylakoid membrane</location>
        <topology evidence="8">Peripheral membrane protein</topology>
    </subcellularLocation>
    <subcellularLocation>
        <location evidence="1">Membrane</location>
    </subcellularLocation>
</comment>
<dbReference type="NCBIfam" id="TIGR01145">
    <property type="entry name" value="ATP_synt_delta"/>
    <property type="match status" value="1"/>
</dbReference>
<dbReference type="Pfam" id="PF00213">
    <property type="entry name" value="OSCP"/>
    <property type="match status" value="1"/>
</dbReference>
<protein>
    <recommendedName>
        <fullName evidence="8">ATP synthase subunit delta</fullName>
    </recommendedName>
    <alternativeName>
        <fullName evidence="8">ATP synthase F(1) sector subunit delta</fullName>
    </alternativeName>
    <alternativeName>
        <fullName evidence="8">F-type ATPase subunit delta</fullName>
        <shortName evidence="8">F-ATPase subunit delta</shortName>
    </alternativeName>
</protein>
<proteinExistence type="inferred from homology"/>
<dbReference type="GO" id="GO:0046933">
    <property type="term" value="F:proton-transporting ATP synthase activity, rotational mechanism"/>
    <property type="evidence" value="ECO:0007669"/>
    <property type="project" value="UniProtKB-UniRule"/>
</dbReference>
<evidence type="ECO:0000256" key="4">
    <source>
        <dbReference type="ARBA" id="ARBA00023065"/>
    </source>
</evidence>
<dbReference type="EMBL" id="JADEXQ010000124">
    <property type="protein sequence ID" value="MBE9032776.1"/>
    <property type="molecule type" value="Genomic_DNA"/>
</dbReference>
<sequence>MKGNTILNTKVLEPYAQALLSLGQSNNLVDAFGDDARLILETVNSSDELQTFLESPFGGDDAKKAVLKQIFGGKIQPFMENFIMILVDRRRIMFLAGICQQYQVLMRQLKGIVLAEVRSAVELNDAQKEQIKQRVKTVTSANEVEIASEIDPDLIGGVVIKAGSQVIDASLKGQLRQISLRLAGLA</sequence>
<dbReference type="Gene3D" id="1.10.520.20">
    <property type="entry name" value="N-terminal domain of the delta subunit of the F1F0-ATP synthase"/>
    <property type="match status" value="1"/>
</dbReference>
<organism evidence="9 10">
    <name type="scientific">Romeriopsis navalis LEGE 11480</name>
    <dbReference type="NCBI Taxonomy" id="2777977"/>
    <lineage>
        <taxon>Bacteria</taxon>
        <taxon>Bacillati</taxon>
        <taxon>Cyanobacteriota</taxon>
        <taxon>Cyanophyceae</taxon>
        <taxon>Leptolyngbyales</taxon>
        <taxon>Leptolyngbyaceae</taxon>
        <taxon>Romeriopsis</taxon>
        <taxon>Romeriopsis navalis</taxon>
    </lineage>
</organism>
<dbReference type="AlphaFoldDB" id="A0A928Z4M4"/>
<dbReference type="InterPro" id="IPR020781">
    <property type="entry name" value="ATPase_OSCP/d_CS"/>
</dbReference>
<evidence type="ECO:0000256" key="2">
    <source>
        <dbReference type="ARBA" id="ARBA00022448"/>
    </source>
</evidence>
<dbReference type="InterPro" id="IPR000711">
    <property type="entry name" value="ATPase_OSCP/dsu"/>
</dbReference>
<evidence type="ECO:0000256" key="1">
    <source>
        <dbReference type="ARBA" id="ARBA00004370"/>
    </source>
</evidence>
<comment type="function">
    <text evidence="8">F(1)F(0) ATP synthase produces ATP from ADP in the presence of a proton or sodium gradient. F-type ATPases consist of two structural domains, F(1) containing the extramembraneous catalytic core and F(0) containing the membrane proton channel, linked together by a central stalk and a peripheral stalk. During catalysis, ATP synthesis in the catalytic domain of F(1) is coupled via a rotary mechanism of the central stalk subunits to proton translocation.</text>
</comment>
<evidence type="ECO:0000256" key="3">
    <source>
        <dbReference type="ARBA" id="ARBA00022781"/>
    </source>
</evidence>
<dbReference type="SUPFAM" id="SSF47928">
    <property type="entry name" value="N-terminal domain of the delta subunit of the F1F0-ATP synthase"/>
    <property type="match status" value="1"/>
</dbReference>
<gene>
    <name evidence="8" type="primary">atpH</name>
    <name evidence="8" type="synonym">atpD</name>
    <name evidence="9" type="ORF">IQ266_23855</name>
</gene>
<keyword evidence="7 8" id="KW-0066">ATP synthesis</keyword>
<evidence type="ECO:0000256" key="6">
    <source>
        <dbReference type="ARBA" id="ARBA00023196"/>
    </source>
</evidence>
<keyword evidence="5 8" id="KW-0472">Membrane</keyword>
<dbReference type="PROSITE" id="PS00389">
    <property type="entry name" value="ATPASE_DELTA"/>
    <property type="match status" value="1"/>
</dbReference>
<accession>A0A928Z4M4</accession>
<reference evidence="9" key="1">
    <citation type="submission" date="2020-10" db="EMBL/GenBank/DDBJ databases">
        <authorList>
            <person name="Castelo-Branco R."/>
            <person name="Eusebio N."/>
            <person name="Adriana R."/>
            <person name="Vieira A."/>
            <person name="Brugerolle De Fraissinette N."/>
            <person name="Rezende De Castro R."/>
            <person name="Schneider M.P."/>
            <person name="Vasconcelos V."/>
            <person name="Leao P.N."/>
        </authorList>
    </citation>
    <scope>NUCLEOTIDE SEQUENCE</scope>
    <source>
        <strain evidence="9">LEGE 11480</strain>
    </source>
</reference>
<dbReference type="HAMAP" id="MF_01416">
    <property type="entry name" value="ATP_synth_delta_bact"/>
    <property type="match status" value="1"/>
</dbReference>
<comment type="function">
    <text evidence="8">This protein is part of the stalk that links CF(0) to CF(1). It either transmits conformational changes from CF(0) to CF(1) or is implicated in proton conduction.</text>
</comment>
<dbReference type="PRINTS" id="PR00125">
    <property type="entry name" value="ATPASEDELTA"/>
</dbReference>
<evidence type="ECO:0000256" key="7">
    <source>
        <dbReference type="ARBA" id="ARBA00023310"/>
    </source>
</evidence>
<evidence type="ECO:0000256" key="8">
    <source>
        <dbReference type="HAMAP-Rule" id="MF_01416"/>
    </source>
</evidence>